<keyword evidence="6 7" id="KW-0472">Membrane</keyword>
<dbReference type="RefSeq" id="WP_165113574.1">
    <property type="nucleotide sequence ID" value="NZ_JAAKZG010000001.1"/>
</dbReference>
<dbReference type="Pfam" id="PF01694">
    <property type="entry name" value="Rhomboid"/>
    <property type="match status" value="1"/>
</dbReference>
<evidence type="ECO:0000256" key="4">
    <source>
        <dbReference type="ARBA" id="ARBA00022692"/>
    </source>
</evidence>
<evidence type="ECO:0000256" key="7">
    <source>
        <dbReference type="SAM" id="Phobius"/>
    </source>
</evidence>
<name>A0A7C9V3N9_9HYPH</name>
<reference evidence="9 10" key="1">
    <citation type="submission" date="2020-02" db="EMBL/GenBank/DDBJ databases">
        <title>Genome sequence of the type strain CGMCC 1.15528 of Mesorhizobium zhangyense.</title>
        <authorList>
            <person name="Gao J."/>
            <person name="Sun J."/>
        </authorList>
    </citation>
    <scope>NUCLEOTIDE SEQUENCE [LARGE SCALE GENOMIC DNA]</scope>
    <source>
        <strain evidence="9 10">CGMCC 1.15528</strain>
    </source>
</reference>
<proteinExistence type="predicted"/>
<feature type="domain" description="Peptidase S54 rhomboid" evidence="8">
    <location>
        <begin position="82"/>
        <end position="230"/>
    </location>
</feature>
<dbReference type="PANTHER" id="PTHR43066">
    <property type="entry name" value="RHOMBOID-RELATED PROTEIN"/>
    <property type="match status" value="1"/>
</dbReference>
<comment type="caution">
    <text evidence="9">The sequence shown here is derived from an EMBL/GenBank/DDBJ whole genome shotgun (WGS) entry which is preliminary data.</text>
</comment>
<dbReference type="AlphaFoldDB" id="A0A7C9V3N9"/>
<evidence type="ECO:0000256" key="5">
    <source>
        <dbReference type="ARBA" id="ARBA00022989"/>
    </source>
</evidence>
<feature type="transmembrane region" description="Helical" evidence="7">
    <location>
        <begin position="23"/>
        <end position="43"/>
    </location>
</feature>
<evidence type="ECO:0000313" key="9">
    <source>
        <dbReference type="EMBL" id="NGN39765.1"/>
    </source>
</evidence>
<accession>A0A7C9V3N9</accession>
<dbReference type="GO" id="GO:0004252">
    <property type="term" value="F:serine-type endopeptidase activity"/>
    <property type="evidence" value="ECO:0007669"/>
    <property type="project" value="InterPro"/>
</dbReference>
<dbReference type="EMBL" id="JAAKZG010000001">
    <property type="protein sequence ID" value="NGN39765.1"/>
    <property type="molecule type" value="Genomic_DNA"/>
</dbReference>
<dbReference type="Gene3D" id="1.20.1540.10">
    <property type="entry name" value="Rhomboid-like"/>
    <property type="match status" value="1"/>
</dbReference>
<evidence type="ECO:0000313" key="10">
    <source>
        <dbReference type="Proteomes" id="UP000481252"/>
    </source>
</evidence>
<dbReference type="PANTHER" id="PTHR43066:SF26">
    <property type="entry name" value="RHOMBOID PROTEASE GLPG"/>
    <property type="match status" value="1"/>
</dbReference>
<dbReference type="GO" id="GO:0006508">
    <property type="term" value="P:proteolysis"/>
    <property type="evidence" value="ECO:0007669"/>
    <property type="project" value="UniProtKB-KW"/>
</dbReference>
<evidence type="ECO:0000256" key="2">
    <source>
        <dbReference type="ARBA" id="ARBA00022475"/>
    </source>
</evidence>
<feature type="transmembrane region" description="Helical" evidence="7">
    <location>
        <begin position="189"/>
        <end position="209"/>
    </location>
</feature>
<comment type="subcellular location">
    <subcellularLocation>
        <location evidence="1">Membrane</location>
        <topology evidence="1">Multi-pass membrane protein</topology>
    </subcellularLocation>
</comment>
<dbReference type="Proteomes" id="UP000481252">
    <property type="component" value="Unassembled WGS sequence"/>
</dbReference>
<protein>
    <submittedName>
        <fullName evidence="9">Rhomboid family intramembrane serine protease</fullName>
    </submittedName>
</protein>
<keyword evidence="9" id="KW-0645">Protease</keyword>
<feature type="transmembrane region" description="Helical" evidence="7">
    <location>
        <begin position="215"/>
        <end position="235"/>
    </location>
</feature>
<dbReference type="SUPFAM" id="SSF144091">
    <property type="entry name" value="Rhomboid-like"/>
    <property type="match status" value="1"/>
</dbReference>
<dbReference type="InterPro" id="IPR035952">
    <property type="entry name" value="Rhomboid-like_sf"/>
</dbReference>
<keyword evidence="5 7" id="KW-1133">Transmembrane helix</keyword>
<keyword evidence="10" id="KW-1185">Reference proteome</keyword>
<evidence type="ECO:0000259" key="8">
    <source>
        <dbReference type="Pfam" id="PF01694"/>
    </source>
</evidence>
<keyword evidence="2" id="KW-1003">Cell membrane</keyword>
<keyword evidence="9" id="KW-0378">Hydrolase</keyword>
<organism evidence="9 10">
    <name type="scientific">Mesorhizobium zhangyense</name>
    <dbReference type="NCBI Taxonomy" id="1776730"/>
    <lineage>
        <taxon>Bacteria</taxon>
        <taxon>Pseudomonadati</taxon>
        <taxon>Pseudomonadota</taxon>
        <taxon>Alphaproteobacteria</taxon>
        <taxon>Hyphomicrobiales</taxon>
        <taxon>Phyllobacteriaceae</taxon>
        <taxon>Mesorhizobium</taxon>
    </lineage>
</organism>
<evidence type="ECO:0000256" key="1">
    <source>
        <dbReference type="ARBA" id="ARBA00004141"/>
    </source>
</evidence>
<feature type="transmembrane region" description="Helical" evidence="7">
    <location>
        <begin position="82"/>
        <end position="102"/>
    </location>
</feature>
<feature type="transmembrane region" description="Helical" evidence="7">
    <location>
        <begin position="141"/>
        <end position="162"/>
    </location>
</feature>
<keyword evidence="3" id="KW-0997">Cell inner membrane</keyword>
<feature type="transmembrane region" description="Helical" evidence="7">
    <location>
        <begin position="114"/>
        <end position="135"/>
    </location>
</feature>
<dbReference type="InterPro" id="IPR022764">
    <property type="entry name" value="Peptidase_S54_rhomboid_dom"/>
</dbReference>
<gene>
    <name evidence="9" type="ORF">G6N74_01670</name>
</gene>
<dbReference type="GO" id="GO:0016020">
    <property type="term" value="C:membrane"/>
    <property type="evidence" value="ECO:0007669"/>
    <property type="project" value="UniProtKB-SubCell"/>
</dbReference>
<evidence type="ECO:0000256" key="3">
    <source>
        <dbReference type="ARBA" id="ARBA00022519"/>
    </source>
</evidence>
<sequence>MNDALPEERSPEPEPAPERREPVFNLPAIVIGAIALCVGIHLLRLYVLTADQDFELILRGAFIPIRYSGEFDLDFYAFTSPVTYSFLHGSVAHLLINMVWLAAFGSPLANRLGALRFVVFWVVSSIAAVALHYSLHSMDNAPLVGASGAIAGMMGAAARFGFRVDRSAGKPAFAGVLLPVSLVFRSRTVMTFLVVWMVVNLVTGIYGFGPDMANRIAWEAHVGGFLVGFFGIQFFDHPQRSMPL</sequence>
<keyword evidence="4 7" id="KW-0812">Transmembrane</keyword>
<evidence type="ECO:0000256" key="6">
    <source>
        <dbReference type="ARBA" id="ARBA00023136"/>
    </source>
</evidence>